<name>A0A9W6J0D6_9HYPH</name>
<dbReference type="PANTHER" id="PTHR43037:SF1">
    <property type="entry name" value="BLL1128 PROTEIN"/>
    <property type="match status" value="1"/>
</dbReference>
<reference evidence="4" key="1">
    <citation type="journal article" date="2014" name="Int. J. Syst. Evol. Microbiol.">
        <title>Complete genome sequence of Corynebacterium casei LMG S-19264T (=DSM 44701T), isolated from a smear-ripened cheese.</title>
        <authorList>
            <consortium name="US DOE Joint Genome Institute (JGI-PGF)"/>
            <person name="Walter F."/>
            <person name="Albersmeier A."/>
            <person name="Kalinowski J."/>
            <person name="Ruckert C."/>
        </authorList>
    </citation>
    <scope>NUCLEOTIDE SEQUENCE</scope>
    <source>
        <strain evidence="4">VKM B-2347</strain>
    </source>
</reference>
<dbReference type="Proteomes" id="UP001143372">
    <property type="component" value="Unassembled WGS sequence"/>
</dbReference>
<feature type="region of interest" description="Disordered" evidence="3">
    <location>
        <begin position="323"/>
        <end position="369"/>
    </location>
</feature>
<evidence type="ECO:0000313" key="4">
    <source>
        <dbReference type="EMBL" id="GLK67114.1"/>
    </source>
</evidence>
<dbReference type="AlphaFoldDB" id="A0A9W6J0D6"/>
<dbReference type="RefSeq" id="WP_271167373.1">
    <property type="nucleotide sequence ID" value="NZ_BSFI01000004.1"/>
</dbReference>
<evidence type="ECO:0000256" key="2">
    <source>
        <dbReference type="ARBA" id="ARBA00022801"/>
    </source>
</evidence>
<evidence type="ECO:0000256" key="1">
    <source>
        <dbReference type="ARBA" id="ARBA00022729"/>
    </source>
</evidence>
<accession>A0A9W6J0D6</accession>
<dbReference type="GO" id="GO:0005576">
    <property type="term" value="C:extracellular region"/>
    <property type="evidence" value="ECO:0007669"/>
    <property type="project" value="InterPro"/>
</dbReference>
<dbReference type="PANTHER" id="PTHR43037">
    <property type="entry name" value="UNNAMED PRODUCT-RELATED"/>
    <property type="match status" value="1"/>
</dbReference>
<keyword evidence="5" id="KW-1185">Reference proteome</keyword>
<proteinExistence type="predicted"/>
<dbReference type="InterPro" id="IPR010126">
    <property type="entry name" value="Esterase_phb"/>
</dbReference>
<keyword evidence="1" id="KW-0732">Signal</keyword>
<dbReference type="EMBL" id="BSFI01000004">
    <property type="protein sequence ID" value="GLK67114.1"/>
    <property type="molecule type" value="Genomic_DNA"/>
</dbReference>
<dbReference type="NCBIfam" id="TIGR01840">
    <property type="entry name" value="esterase_phb"/>
    <property type="match status" value="1"/>
</dbReference>
<dbReference type="SUPFAM" id="SSF53474">
    <property type="entry name" value="alpha/beta-Hydrolases"/>
    <property type="match status" value="2"/>
</dbReference>
<dbReference type="InterPro" id="IPR029058">
    <property type="entry name" value="AB_hydrolase_fold"/>
</dbReference>
<reference evidence="4" key="2">
    <citation type="submission" date="2023-01" db="EMBL/GenBank/DDBJ databases">
        <authorList>
            <person name="Sun Q."/>
            <person name="Evtushenko L."/>
        </authorList>
    </citation>
    <scope>NUCLEOTIDE SEQUENCE</scope>
    <source>
        <strain evidence="4">VKM B-2347</strain>
    </source>
</reference>
<dbReference type="GO" id="GO:0016787">
    <property type="term" value="F:hydrolase activity"/>
    <property type="evidence" value="ECO:0007669"/>
    <property type="project" value="UniProtKB-KW"/>
</dbReference>
<organism evidence="4 5">
    <name type="scientific">Hansschlegelia plantiphila</name>
    <dbReference type="NCBI Taxonomy" id="374655"/>
    <lineage>
        <taxon>Bacteria</taxon>
        <taxon>Pseudomonadati</taxon>
        <taxon>Pseudomonadota</taxon>
        <taxon>Alphaproteobacteria</taxon>
        <taxon>Hyphomicrobiales</taxon>
        <taxon>Methylopilaceae</taxon>
        <taxon>Hansschlegelia</taxon>
    </lineage>
</organism>
<feature type="compositionally biased region" description="Low complexity" evidence="3">
    <location>
        <begin position="350"/>
        <end position="359"/>
    </location>
</feature>
<gene>
    <name evidence="4" type="ORF">GCM10008179_07520</name>
</gene>
<feature type="compositionally biased region" description="Low complexity" evidence="3">
    <location>
        <begin position="323"/>
        <end position="332"/>
    </location>
</feature>
<keyword evidence="2" id="KW-0378">Hydrolase</keyword>
<sequence>MAGFGDIPAGLARQRPSAWAKGAPRTAASASRLQEISDFGANPGALRMLAYAPPGLAPGAPLVVVLHGCTQTADAYESHAGWTKLADRDRFAVLYPEQKRSNNPQGCFNWFLSADTARGLGETRSIREMIDTAITTFSSDRGRVFVTGLSAGGAMASALLADYPEVFAGGAIIAGLPCGAAASMGEAFEAMSRPAERSAAELGDRVRAASTHKGPWPKISIWHGGADSTVVPRNAEALARQWTDVHGVALEDFREETTGTHRRRVWSVAGQEVVELTTIPGMGHGTPLDGAEGERKGPFMLDVGLSSTRRIAAFWGVSKPHAAASPATRPAALKPSASAPREAVNPRSTPRPAAAAARPEAPPPSFDVGSVISRALKAAGLMK</sequence>
<dbReference type="Gene3D" id="3.40.50.1820">
    <property type="entry name" value="alpha/beta hydrolase"/>
    <property type="match status" value="1"/>
</dbReference>
<protein>
    <submittedName>
        <fullName evidence="4">LpqC, poly</fullName>
    </submittedName>
</protein>
<comment type="caution">
    <text evidence="4">The sequence shown here is derived from an EMBL/GenBank/DDBJ whole genome shotgun (WGS) entry which is preliminary data.</text>
</comment>
<evidence type="ECO:0000256" key="3">
    <source>
        <dbReference type="SAM" id="MobiDB-lite"/>
    </source>
</evidence>
<evidence type="ECO:0000313" key="5">
    <source>
        <dbReference type="Proteomes" id="UP001143372"/>
    </source>
</evidence>
<dbReference type="InterPro" id="IPR050955">
    <property type="entry name" value="Plant_Biomass_Hydrol_Est"/>
</dbReference>
<dbReference type="Pfam" id="PF10503">
    <property type="entry name" value="Esterase_PHB"/>
    <property type="match status" value="1"/>
</dbReference>